<feature type="domain" description="Enoyl reductase (ER)" evidence="1">
    <location>
        <begin position="31"/>
        <end position="329"/>
    </location>
</feature>
<dbReference type="CDD" id="cd08270">
    <property type="entry name" value="MDR4"/>
    <property type="match status" value="1"/>
</dbReference>
<dbReference type="PANTHER" id="PTHR43677:SF4">
    <property type="entry name" value="QUINONE OXIDOREDUCTASE-LIKE PROTEIN 2"/>
    <property type="match status" value="1"/>
</dbReference>
<dbReference type="InterPro" id="IPR013149">
    <property type="entry name" value="ADH-like_C"/>
</dbReference>
<evidence type="ECO:0000313" key="2">
    <source>
        <dbReference type="EMBL" id="GAA2133270.1"/>
    </source>
</evidence>
<reference evidence="2 3" key="1">
    <citation type="journal article" date="2019" name="Int. J. Syst. Evol. Microbiol.">
        <title>The Global Catalogue of Microorganisms (GCM) 10K type strain sequencing project: providing services to taxonomists for standard genome sequencing and annotation.</title>
        <authorList>
            <consortium name="The Broad Institute Genomics Platform"/>
            <consortium name="The Broad Institute Genome Sequencing Center for Infectious Disease"/>
            <person name="Wu L."/>
            <person name="Ma J."/>
        </authorList>
    </citation>
    <scope>NUCLEOTIDE SEQUENCE [LARGE SCALE GENOMIC DNA]</scope>
    <source>
        <strain evidence="2 3">JCM 13850</strain>
    </source>
</reference>
<organism evidence="2 3">
    <name type="scientific">Actinomadura napierensis</name>
    <dbReference type="NCBI Taxonomy" id="267854"/>
    <lineage>
        <taxon>Bacteria</taxon>
        <taxon>Bacillati</taxon>
        <taxon>Actinomycetota</taxon>
        <taxon>Actinomycetes</taxon>
        <taxon>Streptosporangiales</taxon>
        <taxon>Thermomonosporaceae</taxon>
        <taxon>Actinomadura</taxon>
    </lineage>
</organism>
<dbReference type="EMBL" id="BAAAMR010000019">
    <property type="protein sequence ID" value="GAA2133270.1"/>
    <property type="molecule type" value="Genomic_DNA"/>
</dbReference>
<comment type="caution">
    <text evidence="2">The sequence shown here is derived from an EMBL/GenBank/DDBJ whole genome shotgun (WGS) entry which is preliminary data.</text>
</comment>
<dbReference type="Gene3D" id="3.40.50.720">
    <property type="entry name" value="NAD(P)-binding Rossmann-like Domain"/>
    <property type="match status" value="1"/>
</dbReference>
<proteinExistence type="predicted"/>
<sequence>MQAYATEGHKVVIVPLLGKVAPMRALLVDHSSASGLRLGETADPVPEPHQALVRVSATSLNFGEVRHGIAGSPDGTVLGWDAAGVVERAAADGSGPAAGTPVVTIGFDGAWAELRAVVAAMLGTVPAGADLGAISTIPVAGASALRALRKFGPLLGKRVLVTGATGGVGRYAVQLARRGGARVVASTGDPAAHGDALRALGAHEVVAHPEQTDGLVDGVVDNVGGPQLVAAFGKLAPHGSLVAVGHATDEPETFPFGALFGNDGRHDRSLVTFYLLGGSIDLAADLTWLAGQVAAGHLDPGTSWRGGWEQADEAVAALLDRRLHGKAVLEIG</sequence>
<dbReference type="PANTHER" id="PTHR43677">
    <property type="entry name" value="SHORT-CHAIN DEHYDROGENASE/REDUCTASE"/>
    <property type="match status" value="1"/>
</dbReference>
<dbReference type="InterPro" id="IPR011032">
    <property type="entry name" value="GroES-like_sf"/>
</dbReference>
<dbReference type="InterPro" id="IPR036291">
    <property type="entry name" value="NAD(P)-bd_dom_sf"/>
</dbReference>
<keyword evidence="3" id="KW-1185">Reference proteome</keyword>
<gene>
    <name evidence="2" type="ORF">GCM10009727_26560</name>
</gene>
<accession>A0ABN2YXW3</accession>
<dbReference type="Proteomes" id="UP001501020">
    <property type="component" value="Unassembled WGS sequence"/>
</dbReference>
<dbReference type="Gene3D" id="3.90.180.10">
    <property type="entry name" value="Medium-chain alcohol dehydrogenases, catalytic domain"/>
    <property type="match status" value="1"/>
</dbReference>
<dbReference type="SUPFAM" id="SSF50129">
    <property type="entry name" value="GroES-like"/>
    <property type="match status" value="1"/>
</dbReference>
<dbReference type="Pfam" id="PF08240">
    <property type="entry name" value="ADH_N"/>
    <property type="match status" value="1"/>
</dbReference>
<dbReference type="Pfam" id="PF00107">
    <property type="entry name" value="ADH_zinc_N"/>
    <property type="match status" value="1"/>
</dbReference>
<dbReference type="SUPFAM" id="SSF51735">
    <property type="entry name" value="NAD(P)-binding Rossmann-fold domains"/>
    <property type="match status" value="1"/>
</dbReference>
<protein>
    <submittedName>
        <fullName evidence="2">Zinc-binding dehydrogenase</fullName>
    </submittedName>
</protein>
<name>A0ABN2YXW3_9ACTN</name>
<dbReference type="InterPro" id="IPR051397">
    <property type="entry name" value="Zn-ADH-like_protein"/>
</dbReference>
<dbReference type="InterPro" id="IPR013154">
    <property type="entry name" value="ADH-like_N"/>
</dbReference>
<dbReference type="SMART" id="SM00829">
    <property type="entry name" value="PKS_ER"/>
    <property type="match status" value="1"/>
</dbReference>
<evidence type="ECO:0000313" key="3">
    <source>
        <dbReference type="Proteomes" id="UP001501020"/>
    </source>
</evidence>
<evidence type="ECO:0000259" key="1">
    <source>
        <dbReference type="SMART" id="SM00829"/>
    </source>
</evidence>
<dbReference type="InterPro" id="IPR020843">
    <property type="entry name" value="ER"/>
</dbReference>